<evidence type="ECO:0000256" key="11">
    <source>
        <dbReference type="ARBA" id="ARBA00022840"/>
    </source>
</evidence>
<keyword evidence="5" id="KW-0723">Serine/threonine-protein kinase</keyword>
<evidence type="ECO:0000256" key="6">
    <source>
        <dbReference type="ARBA" id="ARBA00022553"/>
    </source>
</evidence>
<evidence type="ECO:0000256" key="7">
    <source>
        <dbReference type="ARBA" id="ARBA00022618"/>
    </source>
</evidence>
<dbReference type="PROSITE" id="PS50011">
    <property type="entry name" value="PROTEIN_KINASE_DOM"/>
    <property type="match status" value="1"/>
</dbReference>
<dbReference type="Pfam" id="PF00069">
    <property type="entry name" value="Pkinase"/>
    <property type="match status" value="1"/>
</dbReference>
<evidence type="ECO:0000313" key="19">
    <source>
        <dbReference type="EMBL" id="NXR18045.1"/>
    </source>
</evidence>
<comment type="catalytic activity">
    <reaction evidence="16">
        <text>L-seryl-[protein] + ATP = O-phospho-L-seryl-[protein] + ADP + H(+)</text>
        <dbReference type="Rhea" id="RHEA:17989"/>
        <dbReference type="Rhea" id="RHEA-COMP:9863"/>
        <dbReference type="Rhea" id="RHEA-COMP:11604"/>
        <dbReference type="ChEBI" id="CHEBI:15378"/>
        <dbReference type="ChEBI" id="CHEBI:29999"/>
        <dbReference type="ChEBI" id="CHEBI:30616"/>
        <dbReference type="ChEBI" id="CHEBI:83421"/>
        <dbReference type="ChEBI" id="CHEBI:456216"/>
        <dbReference type="EC" id="2.7.11.22"/>
    </reaction>
</comment>
<evidence type="ECO:0000256" key="4">
    <source>
        <dbReference type="ARBA" id="ARBA00022490"/>
    </source>
</evidence>
<keyword evidence="11" id="KW-0067">ATP-binding</keyword>
<keyword evidence="12" id="KW-0131">Cell cycle</keyword>
<dbReference type="FunFam" id="1.10.510.10:FF:000328">
    <property type="entry name" value="Cyclin-dependent kinase 20 isoform 2"/>
    <property type="match status" value="1"/>
</dbReference>
<evidence type="ECO:0000259" key="18">
    <source>
        <dbReference type="PROSITE" id="PS50011"/>
    </source>
</evidence>
<evidence type="ECO:0000256" key="15">
    <source>
        <dbReference type="ARBA" id="ARBA00047811"/>
    </source>
</evidence>
<sequence length="253" mass="28145">VFKARDRLSGRFVALKNVRVPTGAAGLPPSTVREVALLRRLEHLEHPNIVRLMDVCASARTPHEAKVTLVFEHVEQDLKTFLEKAPAPGLPPDTIKDLMRQFLRALDFLHTQRIIHRDLKPQNVLVTSAGQLKVADFGLARIYGCHMALTPVVVTLWYRAPEVLLRAAYASPVDMWSVGCIFAEMFRRKAFGGGVSFRPPSTPVPPPSLIGLPQEDEWPQDVALPREAFTPCTPREPRGEVPELGDSGEQLLL</sequence>
<dbReference type="GO" id="GO:0051301">
    <property type="term" value="P:cell division"/>
    <property type="evidence" value="ECO:0007669"/>
    <property type="project" value="UniProtKB-KW"/>
</dbReference>
<dbReference type="FunFam" id="3.30.200.20:FF:000124">
    <property type="entry name" value="Cyclin-dependent kinase 4"/>
    <property type="match status" value="1"/>
</dbReference>
<evidence type="ECO:0000256" key="14">
    <source>
        <dbReference type="ARBA" id="ARBA00041294"/>
    </source>
</evidence>
<dbReference type="EC" id="2.7.11.22" evidence="3"/>
<proteinExistence type="inferred from homology"/>
<dbReference type="PANTHER" id="PTHR24056:SF129">
    <property type="entry name" value="CYCLIN-DEPENDENT KINASE 4"/>
    <property type="match status" value="1"/>
</dbReference>
<protein>
    <recommendedName>
        <fullName evidence="13">Cyclin-dependent kinase 4</fullName>
        <ecNumber evidence="3">2.7.11.22</ecNumber>
    </recommendedName>
    <alternativeName>
        <fullName evidence="14">Cell division protein kinase 4</fullName>
    </alternativeName>
</protein>
<evidence type="ECO:0000256" key="3">
    <source>
        <dbReference type="ARBA" id="ARBA00012425"/>
    </source>
</evidence>
<dbReference type="GO" id="GO:0030332">
    <property type="term" value="F:cyclin binding"/>
    <property type="evidence" value="ECO:0007669"/>
    <property type="project" value="TreeGrafter"/>
</dbReference>
<evidence type="ECO:0000256" key="5">
    <source>
        <dbReference type="ARBA" id="ARBA00022527"/>
    </source>
</evidence>
<dbReference type="PROSITE" id="PS00108">
    <property type="entry name" value="PROTEIN_KINASE_ST"/>
    <property type="match status" value="1"/>
</dbReference>
<dbReference type="InterPro" id="IPR011009">
    <property type="entry name" value="Kinase-like_dom_sf"/>
</dbReference>
<gene>
    <name evidence="19" type="primary">Cdk4</name>
    <name evidence="19" type="ORF">CINMEX_R09688</name>
</gene>
<feature type="non-terminal residue" evidence="19">
    <location>
        <position position="253"/>
    </location>
</feature>
<feature type="region of interest" description="Disordered" evidence="17">
    <location>
        <begin position="229"/>
        <end position="253"/>
    </location>
</feature>
<dbReference type="SUPFAM" id="SSF56112">
    <property type="entry name" value="Protein kinase-like (PK-like)"/>
    <property type="match status" value="1"/>
</dbReference>
<dbReference type="GO" id="GO:0005737">
    <property type="term" value="C:cytoplasm"/>
    <property type="evidence" value="ECO:0007669"/>
    <property type="project" value="UniProtKB-SubCell"/>
</dbReference>
<dbReference type="GO" id="GO:0005634">
    <property type="term" value="C:nucleus"/>
    <property type="evidence" value="ECO:0007669"/>
    <property type="project" value="TreeGrafter"/>
</dbReference>
<evidence type="ECO:0000256" key="16">
    <source>
        <dbReference type="ARBA" id="ARBA00048367"/>
    </source>
</evidence>
<evidence type="ECO:0000256" key="2">
    <source>
        <dbReference type="ARBA" id="ARBA00006485"/>
    </source>
</evidence>
<keyword evidence="6" id="KW-0597">Phosphoprotein</keyword>
<feature type="domain" description="Protein kinase" evidence="18">
    <location>
        <begin position="1"/>
        <end position="253"/>
    </location>
</feature>
<evidence type="ECO:0000256" key="8">
    <source>
        <dbReference type="ARBA" id="ARBA00022679"/>
    </source>
</evidence>
<keyword evidence="7" id="KW-0132">Cell division</keyword>
<dbReference type="PANTHER" id="PTHR24056">
    <property type="entry name" value="CELL DIVISION PROTEIN KINASE"/>
    <property type="match status" value="1"/>
</dbReference>
<keyword evidence="8" id="KW-0808">Transferase</keyword>
<dbReference type="OrthoDB" id="1732493at2759"/>
<evidence type="ECO:0000256" key="17">
    <source>
        <dbReference type="SAM" id="MobiDB-lite"/>
    </source>
</evidence>
<dbReference type="EMBL" id="VWYM01003064">
    <property type="protein sequence ID" value="NXR18045.1"/>
    <property type="molecule type" value="Genomic_DNA"/>
</dbReference>
<dbReference type="InterPro" id="IPR000719">
    <property type="entry name" value="Prot_kinase_dom"/>
</dbReference>
<dbReference type="GO" id="GO:0007165">
    <property type="term" value="P:signal transduction"/>
    <property type="evidence" value="ECO:0007669"/>
    <property type="project" value="TreeGrafter"/>
</dbReference>
<keyword evidence="10 19" id="KW-0418">Kinase</keyword>
<dbReference type="SMART" id="SM00220">
    <property type="entry name" value="S_TKc"/>
    <property type="match status" value="1"/>
</dbReference>
<dbReference type="GO" id="GO:0005524">
    <property type="term" value="F:ATP binding"/>
    <property type="evidence" value="ECO:0007669"/>
    <property type="project" value="UniProtKB-KW"/>
</dbReference>
<evidence type="ECO:0000256" key="13">
    <source>
        <dbReference type="ARBA" id="ARBA00039267"/>
    </source>
</evidence>
<evidence type="ECO:0000256" key="1">
    <source>
        <dbReference type="ARBA" id="ARBA00004496"/>
    </source>
</evidence>
<comment type="subcellular location">
    <subcellularLocation>
        <location evidence="1">Cytoplasm</location>
    </subcellularLocation>
</comment>
<keyword evidence="4" id="KW-0963">Cytoplasm</keyword>
<dbReference type="InterPro" id="IPR050108">
    <property type="entry name" value="CDK"/>
</dbReference>
<dbReference type="Gene3D" id="1.10.510.10">
    <property type="entry name" value="Transferase(Phosphotransferase) domain 1"/>
    <property type="match status" value="1"/>
</dbReference>
<dbReference type="GO" id="GO:0010389">
    <property type="term" value="P:regulation of G2/M transition of mitotic cell cycle"/>
    <property type="evidence" value="ECO:0007669"/>
    <property type="project" value="TreeGrafter"/>
</dbReference>
<dbReference type="GO" id="GO:0010468">
    <property type="term" value="P:regulation of gene expression"/>
    <property type="evidence" value="ECO:0007669"/>
    <property type="project" value="TreeGrafter"/>
</dbReference>
<dbReference type="GO" id="GO:0000307">
    <property type="term" value="C:cyclin-dependent protein kinase holoenzyme complex"/>
    <property type="evidence" value="ECO:0007669"/>
    <property type="project" value="TreeGrafter"/>
</dbReference>
<keyword evidence="20" id="KW-1185">Reference proteome</keyword>
<name>A0A7L2J4P0_CINMU</name>
<evidence type="ECO:0000256" key="12">
    <source>
        <dbReference type="ARBA" id="ARBA00023306"/>
    </source>
</evidence>
<organism evidence="19 20">
    <name type="scientific">Cinclus mexicanus</name>
    <name type="common">American dipper</name>
    <dbReference type="NCBI Taxonomy" id="161649"/>
    <lineage>
        <taxon>Eukaryota</taxon>
        <taxon>Metazoa</taxon>
        <taxon>Chordata</taxon>
        <taxon>Craniata</taxon>
        <taxon>Vertebrata</taxon>
        <taxon>Euteleostomi</taxon>
        <taxon>Archelosauria</taxon>
        <taxon>Archosauria</taxon>
        <taxon>Dinosauria</taxon>
        <taxon>Saurischia</taxon>
        <taxon>Theropoda</taxon>
        <taxon>Coelurosauria</taxon>
        <taxon>Aves</taxon>
        <taxon>Neognathae</taxon>
        <taxon>Neoaves</taxon>
        <taxon>Telluraves</taxon>
        <taxon>Australaves</taxon>
        <taxon>Passeriformes</taxon>
        <taxon>Cinclidae</taxon>
        <taxon>Cinclus</taxon>
    </lineage>
</organism>
<comment type="caution">
    <text evidence="19">The sequence shown here is derived from an EMBL/GenBank/DDBJ whole genome shotgun (WGS) entry which is preliminary data.</text>
</comment>
<comment type="catalytic activity">
    <reaction evidence="15">
        <text>L-threonyl-[protein] + ATP = O-phospho-L-threonyl-[protein] + ADP + H(+)</text>
        <dbReference type="Rhea" id="RHEA:46608"/>
        <dbReference type="Rhea" id="RHEA-COMP:11060"/>
        <dbReference type="Rhea" id="RHEA-COMP:11605"/>
        <dbReference type="ChEBI" id="CHEBI:15378"/>
        <dbReference type="ChEBI" id="CHEBI:30013"/>
        <dbReference type="ChEBI" id="CHEBI:30616"/>
        <dbReference type="ChEBI" id="CHEBI:61977"/>
        <dbReference type="ChEBI" id="CHEBI:456216"/>
        <dbReference type="EC" id="2.7.11.22"/>
    </reaction>
</comment>
<evidence type="ECO:0000256" key="10">
    <source>
        <dbReference type="ARBA" id="ARBA00022777"/>
    </source>
</evidence>
<evidence type="ECO:0000256" key="9">
    <source>
        <dbReference type="ARBA" id="ARBA00022741"/>
    </source>
</evidence>
<evidence type="ECO:0000313" key="20">
    <source>
        <dbReference type="Proteomes" id="UP000590623"/>
    </source>
</evidence>
<reference evidence="19 20" key="1">
    <citation type="submission" date="2019-09" db="EMBL/GenBank/DDBJ databases">
        <title>Bird 10,000 Genomes (B10K) Project - Family phase.</title>
        <authorList>
            <person name="Zhang G."/>
        </authorList>
    </citation>
    <scope>NUCLEOTIDE SEQUENCE [LARGE SCALE GENOMIC DNA]</scope>
    <source>
        <strain evidence="19">B10K-DU-001-77</strain>
        <tissue evidence="19">Muscle</tissue>
    </source>
</reference>
<feature type="non-terminal residue" evidence="19">
    <location>
        <position position="1"/>
    </location>
</feature>
<dbReference type="Gene3D" id="3.30.200.20">
    <property type="entry name" value="Phosphorylase Kinase, domain 1"/>
    <property type="match status" value="1"/>
</dbReference>
<dbReference type="GO" id="GO:0000082">
    <property type="term" value="P:G1/S transition of mitotic cell cycle"/>
    <property type="evidence" value="ECO:0007669"/>
    <property type="project" value="TreeGrafter"/>
</dbReference>
<dbReference type="Proteomes" id="UP000590623">
    <property type="component" value="Unassembled WGS sequence"/>
</dbReference>
<keyword evidence="9" id="KW-0547">Nucleotide-binding</keyword>
<accession>A0A7L2J4P0</accession>
<dbReference type="AlphaFoldDB" id="A0A7L2J4P0"/>
<dbReference type="InterPro" id="IPR008271">
    <property type="entry name" value="Ser/Thr_kinase_AS"/>
</dbReference>
<comment type="similarity">
    <text evidence="2">Belongs to the protein kinase superfamily. CMGC Ser/Thr protein kinase family. CDC2/CDKX subfamily.</text>
</comment>
<dbReference type="GO" id="GO:0004693">
    <property type="term" value="F:cyclin-dependent protein serine/threonine kinase activity"/>
    <property type="evidence" value="ECO:0007669"/>
    <property type="project" value="UniProtKB-EC"/>
</dbReference>